<feature type="non-terminal residue" evidence="3">
    <location>
        <position position="1"/>
    </location>
</feature>
<dbReference type="SMART" id="SM00028">
    <property type="entry name" value="TPR"/>
    <property type="match status" value="3"/>
</dbReference>
<evidence type="ECO:0000256" key="2">
    <source>
        <dbReference type="ARBA" id="ARBA00022803"/>
    </source>
</evidence>
<dbReference type="Pfam" id="PF14559">
    <property type="entry name" value="TPR_19"/>
    <property type="match status" value="1"/>
</dbReference>
<feature type="non-terminal residue" evidence="3">
    <location>
        <position position="256"/>
    </location>
</feature>
<name>X0WFM1_9ZZZZ</name>
<dbReference type="SUPFAM" id="SSF48452">
    <property type="entry name" value="TPR-like"/>
    <property type="match status" value="1"/>
</dbReference>
<reference evidence="3" key="1">
    <citation type="journal article" date="2014" name="Front. Microbiol.">
        <title>High frequency of phylogenetically diverse reductive dehalogenase-homologous genes in deep subseafloor sedimentary metagenomes.</title>
        <authorList>
            <person name="Kawai M."/>
            <person name="Futagami T."/>
            <person name="Toyoda A."/>
            <person name="Takaki Y."/>
            <person name="Nishi S."/>
            <person name="Hori S."/>
            <person name="Arai W."/>
            <person name="Tsubouchi T."/>
            <person name="Morono Y."/>
            <person name="Uchiyama I."/>
            <person name="Ito T."/>
            <person name="Fujiyama A."/>
            <person name="Inagaki F."/>
            <person name="Takami H."/>
        </authorList>
    </citation>
    <scope>NUCLEOTIDE SEQUENCE</scope>
    <source>
        <strain evidence="3">Expedition CK06-06</strain>
    </source>
</reference>
<protein>
    <submittedName>
        <fullName evidence="3">Uncharacterized protein</fullName>
    </submittedName>
</protein>
<keyword evidence="1" id="KW-0677">Repeat</keyword>
<accession>X0WFM1</accession>
<keyword evidence="2" id="KW-0802">TPR repeat</keyword>
<dbReference type="PANTHER" id="PTHR44943">
    <property type="entry name" value="CELLULOSE SYNTHASE OPERON PROTEIN C"/>
    <property type="match status" value="1"/>
</dbReference>
<evidence type="ECO:0000256" key="1">
    <source>
        <dbReference type="ARBA" id="ARBA00022737"/>
    </source>
</evidence>
<dbReference type="AlphaFoldDB" id="X0WFM1"/>
<dbReference type="InterPro" id="IPR051685">
    <property type="entry name" value="Ycf3/AcsC/BcsC/TPR_MFPF"/>
</dbReference>
<evidence type="ECO:0000313" key="3">
    <source>
        <dbReference type="EMBL" id="GAG21967.1"/>
    </source>
</evidence>
<dbReference type="InterPro" id="IPR011990">
    <property type="entry name" value="TPR-like_helical_dom_sf"/>
</dbReference>
<dbReference type="EMBL" id="BARS01037057">
    <property type="protein sequence ID" value="GAG21967.1"/>
    <property type="molecule type" value="Genomic_DNA"/>
</dbReference>
<comment type="caution">
    <text evidence="3">The sequence shown here is derived from an EMBL/GenBank/DDBJ whole genome shotgun (WGS) entry which is preliminary data.</text>
</comment>
<dbReference type="Pfam" id="PF13424">
    <property type="entry name" value="TPR_12"/>
    <property type="match status" value="1"/>
</dbReference>
<gene>
    <name evidence="3" type="ORF">S01H1_56865</name>
</gene>
<sequence>NDKSLLLLKAESEAAKSPALAIPTLKALREFDPNDADVVLRLANTYIAADQPQKAVNLLKTQLVSCSGTSDERKVRIALAVALHKSGNKPKSQEIFDLLYQSVPNDPSPLLAQVRLLKDDKLWSQLSQMVSNWCQNHPEDTHTLLTIANNLAAAESSQAQKTAEDLLHRILVHDLNSLPAMNTLAMLLQITGRFEESTVLYQRVLELEPDNVIAINNLAWIMCEKQGKYQQALELAQQGLRTAPNYIDLIDTRGVV</sequence>
<proteinExistence type="predicted"/>
<dbReference type="PROSITE" id="PS50005">
    <property type="entry name" value="TPR"/>
    <property type="match status" value="1"/>
</dbReference>
<organism evidence="3">
    <name type="scientific">marine sediment metagenome</name>
    <dbReference type="NCBI Taxonomy" id="412755"/>
    <lineage>
        <taxon>unclassified sequences</taxon>
        <taxon>metagenomes</taxon>
        <taxon>ecological metagenomes</taxon>
    </lineage>
</organism>
<dbReference type="PANTHER" id="PTHR44943:SF8">
    <property type="entry name" value="TPR REPEAT-CONTAINING PROTEIN MJ0263"/>
    <property type="match status" value="1"/>
</dbReference>
<dbReference type="Gene3D" id="1.25.40.10">
    <property type="entry name" value="Tetratricopeptide repeat domain"/>
    <property type="match status" value="2"/>
</dbReference>
<dbReference type="InterPro" id="IPR019734">
    <property type="entry name" value="TPR_rpt"/>
</dbReference>